<dbReference type="GO" id="GO:0005576">
    <property type="term" value="C:extracellular region"/>
    <property type="evidence" value="ECO:0007669"/>
    <property type="project" value="UniProtKB-SubCell"/>
</dbReference>
<dbReference type="InterPro" id="IPR011049">
    <property type="entry name" value="Serralysin-like_metalloprot_C"/>
</dbReference>
<reference evidence="3 4" key="1">
    <citation type="submission" date="2018-06" db="EMBL/GenBank/DDBJ databases">
        <title>Genomic Encyclopedia of Type Strains, Phase III (KMG-III): the genomes of soil and plant-associated and newly described type strains.</title>
        <authorList>
            <person name="Whitman W."/>
        </authorList>
    </citation>
    <scope>NUCLEOTIDE SEQUENCE [LARGE SCALE GENOMIC DNA]</scope>
    <source>
        <strain evidence="3 4">CECT 9025</strain>
    </source>
</reference>
<evidence type="ECO:0000256" key="1">
    <source>
        <dbReference type="ARBA" id="ARBA00004613"/>
    </source>
</evidence>
<dbReference type="Gene3D" id="2.150.10.10">
    <property type="entry name" value="Serralysin-like metalloprotease, C-terminal"/>
    <property type="match status" value="2"/>
</dbReference>
<protein>
    <submittedName>
        <fullName evidence="3">Hemolysin type calcium-binding protein</fullName>
    </submittedName>
</protein>
<dbReference type="PANTHER" id="PTHR38340">
    <property type="entry name" value="S-LAYER PROTEIN"/>
    <property type="match status" value="1"/>
</dbReference>
<comment type="subcellular location">
    <subcellularLocation>
        <location evidence="1">Secreted</location>
    </subcellularLocation>
</comment>
<dbReference type="PRINTS" id="PR00313">
    <property type="entry name" value="CABNDNGRPT"/>
</dbReference>
<dbReference type="Proteomes" id="UP000248311">
    <property type="component" value="Unassembled WGS sequence"/>
</dbReference>
<proteinExistence type="predicted"/>
<gene>
    <name evidence="3" type="ORF">DFP88_10524</name>
</gene>
<comment type="caution">
    <text evidence="3">The sequence shown here is derived from an EMBL/GenBank/DDBJ whole genome shotgun (WGS) entry which is preliminary data.</text>
</comment>
<evidence type="ECO:0000313" key="4">
    <source>
        <dbReference type="Proteomes" id="UP000248311"/>
    </source>
</evidence>
<dbReference type="Pfam" id="PF00353">
    <property type="entry name" value="HemolysinCabind"/>
    <property type="match status" value="3"/>
</dbReference>
<evidence type="ECO:0000313" key="3">
    <source>
        <dbReference type="EMBL" id="PYE82184.1"/>
    </source>
</evidence>
<dbReference type="EMBL" id="QJTE01000005">
    <property type="protein sequence ID" value="PYE82184.1"/>
    <property type="molecule type" value="Genomic_DNA"/>
</dbReference>
<accession>A0A318SMY0</accession>
<evidence type="ECO:0000256" key="2">
    <source>
        <dbReference type="ARBA" id="ARBA00022525"/>
    </source>
</evidence>
<dbReference type="AlphaFoldDB" id="A0A318SMY0"/>
<name>A0A318SMY0_9RHOB</name>
<dbReference type="PROSITE" id="PS00330">
    <property type="entry name" value="HEMOLYSIN_CALCIUM"/>
    <property type="match status" value="3"/>
</dbReference>
<dbReference type="InterPro" id="IPR018511">
    <property type="entry name" value="Hemolysin-typ_Ca-bd_CS"/>
</dbReference>
<dbReference type="GO" id="GO:0005509">
    <property type="term" value="F:calcium ion binding"/>
    <property type="evidence" value="ECO:0007669"/>
    <property type="project" value="InterPro"/>
</dbReference>
<keyword evidence="4" id="KW-1185">Reference proteome</keyword>
<dbReference type="InterPro" id="IPR001343">
    <property type="entry name" value="Hemolysn_Ca-bd"/>
</dbReference>
<dbReference type="PANTHER" id="PTHR38340:SF1">
    <property type="entry name" value="S-LAYER PROTEIN"/>
    <property type="match status" value="1"/>
</dbReference>
<keyword evidence="2" id="KW-0964">Secreted</keyword>
<dbReference type="SUPFAM" id="SSF51120">
    <property type="entry name" value="beta-Roll"/>
    <property type="match status" value="1"/>
</dbReference>
<organism evidence="3 4">
    <name type="scientific">Pseudoroseicyclus aestuarii</name>
    <dbReference type="NCBI Taxonomy" id="1795041"/>
    <lineage>
        <taxon>Bacteria</taxon>
        <taxon>Pseudomonadati</taxon>
        <taxon>Pseudomonadota</taxon>
        <taxon>Alphaproteobacteria</taxon>
        <taxon>Rhodobacterales</taxon>
        <taxon>Paracoccaceae</taxon>
        <taxon>Pseudoroseicyclus</taxon>
    </lineage>
</organism>
<dbReference type="InterPro" id="IPR050557">
    <property type="entry name" value="RTX_toxin/Mannuronan_C5-epim"/>
</dbReference>
<sequence length="464" mass="48720">MAWLHAPESFSLDVDTYQLNLDAADTYRIVIDTDDTDHFSGYIGITLWTNEGRYRDLLLNTGGLDEDKRAVSENFTAETNGGHILFTKIRDSAYDGGAVPYQIKVERVEDRTPWSLDLKATPTGAEAILRAGDAVVQAGTNISVTLEFDTKNLSYEEIALLHSGSRSTSTSIINDTLSLTIRMALADAVSLEDVLSIKFASSAKGALTLESANIRIDGTSVPLNEPEPLITGSDLYIEGDEADNILTGTVADNEIIGLGGDDRLSGGDGADTLSGGEGDDLLYGGASMADLRDVIYGGAGDDRIDGGYGNDLLYGGTGADEIAGGFGADTVIGNEGADILTGGALGDILVGGDGFDFLNGGFGHDRMNGGEGPDRFFHLGVFDHGSDWVQDYSSAEGDRLVWGGGEAGAARFQVNYADTPNAGAAGTQEAFVIDKATGQILWALVDGADEVIRVQVGADVFEIA</sequence>